<evidence type="ECO:0000313" key="2">
    <source>
        <dbReference type="Proteomes" id="UP000006868"/>
    </source>
</evidence>
<gene>
    <name evidence="1" type="primary">M1-384</name>
    <name evidence="1" type="ORF">PPSC2_01235</name>
</gene>
<protein>
    <submittedName>
        <fullName evidence="1">M1-384</fullName>
    </submittedName>
</protein>
<name>E3EC90_PAEPS</name>
<dbReference type="RefSeq" id="WP_013368876.1">
    <property type="nucleotide sequence ID" value="NC_014622.2"/>
</dbReference>
<dbReference type="HOGENOM" id="CLU_1538573_0_0_9"/>
<reference evidence="1 2" key="1">
    <citation type="journal article" date="2011" name="J. Bacteriol.">
        <title>Complete genome sequence of Paenibacillus polymyxa SC2, a strain of plant growth-promoting Rhizobacterium with broad-spectrum antimicrobial activity.</title>
        <authorList>
            <person name="Ma M."/>
            <person name="Wang C."/>
            <person name="Ding Y."/>
            <person name="Li L."/>
            <person name="Shen D."/>
            <person name="Jiang X."/>
            <person name="Guan D."/>
            <person name="Cao F."/>
            <person name="Chen H."/>
            <person name="Feng R."/>
            <person name="Wang X."/>
            <person name="Ge Y."/>
            <person name="Yao L."/>
            <person name="Bing X."/>
            <person name="Yang X."/>
            <person name="Li J."/>
            <person name="Du B."/>
        </authorList>
    </citation>
    <scope>NUCLEOTIDE SEQUENCE [LARGE SCALE GENOMIC DNA]</scope>
    <source>
        <strain evidence="1 2">SC2</strain>
    </source>
</reference>
<dbReference type="AlphaFoldDB" id="E3EC90"/>
<accession>E3EC90</accession>
<dbReference type="KEGG" id="ppm:PPSC2_01235"/>
<dbReference type="EMBL" id="CP002213">
    <property type="protein sequence ID" value="ADO54233.1"/>
    <property type="molecule type" value="Genomic_DNA"/>
</dbReference>
<dbReference type="Proteomes" id="UP000006868">
    <property type="component" value="Chromosome"/>
</dbReference>
<sequence length="174" mass="20348">MSLKQELLLDLLQLKVKYTEKEFNEVFSFLQNERVDHSFDEIVRLLNLIDINKKTTNQRTKKKLSNLEKVHNADQDHYLNLINFRDKLLNRSIAAETRELNRFSAEIGIPSSKGRKREQTIKLIIEFLAGLRPEEANHLIEEGLIFANETNSKFELLADAILQRSQTNEINKIE</sequence>
<dbReference type="PATRIC" id="fig|886882.15.peg.240"/>
<organism evidence="1 2">
    <name type="scientific">Paenibacillus polymyxa (strain SC2)</name>
    <name type="common">Bacillus polymyxa</name>
    <dbReference type="NCBI Taxonomy" id="886882"/>
    <lineage>
        <taxon>Bacteria</taxon>
        <taxon>Bacillati</taxon>
        <taxon>Bacillota</taxon>
        <taxon>Bacilli</taxon>
        <taxon>Bacillales</taxon>
        <taxon>Paenibacillaceae</taxon>
        <taxon>Paenibacillus</taxon>
    </lineage>
</organism>
<proteinExistence type="predicted"/>
<evidence type="ECO:0000313" key="1">
    <source>
        <dbReference type="EMBL" id="ADO54233.1"/>
    </source>
</evidence>